<dbReference type="InterPro" id="IPR016143">
    <property type="entry name" value="Citrate_synth-like_sm_a-sub"/>
</dbReference>
<dbReference type="InterPro" id="IPR005811">
    <property type="entry name" value="SUCC_ACL_C"/>
</dbReference>
<dbReference type="GO" id="GO:0046872">
    <property type="term" value="F:metal ion binding"/>
    <property type="evidence" value="ECO:0007669"/>
    <property type="project" value="UniProtKB-KW"/>
</dbReference>
<keyword evidence="12" id="KW-0472">Membrane</keyword>
<sequence length="626" mass="67886">MATGQLFSKTTQALFYNFKQLPIQRMLDFDFLCGRETPSVAGIINPGSEGFQKLFFGQEEIAIPVHSTIEAASAAHPTADVFINFASFRSAAASSMAALKQPTIRVVAIIAEGVPESDTKQLIAYAKANNKVVIGPATVGGIQAGAFRIGDTAGTIDNIIQCKLYRPGSVGFVSKSGGMSNEMYNTIARVTDGIYEGIAIGGDVFPGSTLSDHVLRFNNIPQVKLIVVLGELGGRDEYSLVEALKQGKINKPVVAWVSGTCARLFKSEVQFGHAGAKSGGELESAQAKNQALQDAGAVVPTSYEAFEGAIKETFQKLVDAGKIAPLKEVTPPQIPEDLNTAIKSGKVRAPTHIISTISDDRGEEPCYAGVAMSSIIEQGLGVGDVISLLWFKRSLPRYCARFIEICIMLCADHGPCVSGAHNTIVTARAGKDLVSSLVSGLLTIGPRFGGAIDDAARYFKDAYDRGLTPYEFVESMKKKGIRVPGIVFPIFCSEFCLFGLYAMYVYRIKRGDNRDKRVELLQRYARENFPSVKYMEYAVEVETYTLSKANNLVLNVDGAIGSLFLDLLAGSGMFTKPEIDEIVGIGYLNGLFVLARSIGLIGHTFDQKRLKQPLYRHPWEDVLYTK</sequence>
<dbReference type="Gene3D" id="1.10.580.10">
    <property type="entry name" value="Citrate Synthase, domain 1"/>
    <property type="match status" value="1"/>
</dbReference>
<dbReference type="Gene3D" id="1.10.230.10">
    <property type="entry name" value="Cytochrome P450-Terp, domain 2"/>
    <property type="match status" value="1"/>
</dbReference>
<keyword evidence="11" id="KW-0443">Lipid metabolism</keyword>
<keyword evidence="12" id="KW-0812">Transmembrane</keyword>
<dbReference type="Pfam" id="PF00549">
    <property type="entry name" value="Ligase_CoA"/>
    <property type="match status" value="1"/>
</dbReference>
<dbReference type="PROSITE" id="PS00399">
    <property type="entry name" value="SUCCINYL_COA_LIG_2"/>
    <property type="match status" value="1"/>
</dbReference>
<evidence type="ECO:0000256" key="12">
    <source>
        <dbReference type="SAM" id="Phobius"/>
    </source>
</evidence>
<keyword evidence="15" id="KW-1185">Reference proteome</keyword>
<dbReference type="OrthoDB" id="3261737at2759"/>
<evidence type="ECO:0000256" key="4">
    <source>
        <dbReference type="ARBA" id="ARBA00022490"/>
    </source>
</evidence>
<evidence type="ECO:0000256" key="10">
    <source>
        <dbReference type="ARBA" id="ARBA00022842"/>
    </source>
</evidence>
<evidence type="ECO:0000256" key="6">
    <source>
        <dbReference type="ARBA" id="ARBA00022679"/>
    </source>
</evidence>
<dbReference type="PANTHER" id="PTHR23118:SF42">
    <property type="entry name" value="ATP-CITRATE SYNTHASE"/>
    <property type="match status" value="1"/>
</dbReference>
<keyword evidence="4" id="KW-0963">Cytoplasm</keyword>
<dbReference type="EMBL" id="OOIL02000450">
    <property type="protein sequence ID" value="VFQ65114.1"/>
    <property type="molecule type" value="Genomic_DNA"/>
</dbReference>
<dbReference type="AlphaFoldDB" id="A0A484KMG8"/>
<accession>A0A484KMG8</accession>
<dbReference type="FunFam" id="3.40.50.720:FF:000136">
    <property type="entry name" value="ATP-citrate synthase beta chain protein"/>
    <property type="match status" value="1"/>
</dbReference>
<feature type="domain" description="ATP-citrate synthase/succinyl-CoA ligase C-terminal" evidence="13">
    <location>
        <begin position="173"/>
        <end position="298"/>
    </location>
</feature>
<reference evidence="14 15" key="1">
    <citation type="submission" date="2018-04" db="EMBL/GenBank/DDBJ databases">
        <authorList>
            <person name="Vogel A."/>
        </authorList>
    </citation>
    <scope>NUCLEOTIDE SEQUENCE [LARGE SCALE GENOMIC DNA]</scope>
</reference>
<dbReference type="InterPro" id="IPR016142">
    <property type="entry name" value="Citrate_synth-like_lrg_a-sub"/>
</dbReference>
<keyword evidence="10" id="KW-0460">Magnesium</keyword>
<dbReference type="PANTHER" id="PTHR23118">
    <property type="entry name" value="ATP-CITRATE SYNTHASE"/>
    <property type="match status" value="1"/>
</dbReference>
<dbReference type="SUPFAM" id="SSF48256">
    <property type="entry name" value="Citrate synthase"/>
    <property type="match status" value="1"/>
</dbReference>
<evidence type="ECO:0000256" key="9">
    <source>
        <dbReference type="ARBA" id="ARBA00022840"/>
    </source>
</evidence>
<dbReference type="InterPro" id="IPR036969">
    <property type="entry name" value="Citrate_synthase_sf"/>
</dbReference>
<dbReference type="SUPFAM" id="SSF51735">
    <property type="entry name" value="NAD(P)-binding Rossmann-fold domains"/>
    <property type="match status" value="1"/>
</dbReference>
<dbReference type="InterPro" id="IPR036291">
    <property type="entry name" value="NAD(P)-bd_dom_sf"/>
</dbReference>
<keyword evidence="7" id="KW-0479">Metal-binding</keyword>
<dbReference type="GO" id="GO:0006085">
    <property type="term" value="P:acetyl-CoA biosynthetic process"/>
    <property type="evidence" value="ECO:0007669"/>
    <property type="project" value="TreeGrafter"/>
</dbReference>
<evidence type="ECO:0000256" key="8">
    <source>
        <dbReference type="ARBA" id="ARBA00022741"/>
    </source>
</evidence>
<dbReference type="InterPro" id="IPR016102">
    <property type="entry name" value="Succinyl-CoA_synth-like"/>
</dbReference>
<protein>
    <recommendedName>
        <fullName evidence="3">ATP citrate synthase</fullName>
        <ecNumber evidence="3">2.3.3.8</ecNumber>
    </recommendedName>
</protein>
<gene>
    <name evidence="14" type="ORF">CCAM_LOCUS6890</name>
</gene>
<evidence type="ECO:0000256" key="7">
    <source>
        <dbReference type="ARBA" id="ARBA00022723"/>
    </source>
</evidence>
<evidence type="ECO:0000313" key="15">
    <source>
        <dbReference type="Proteomes" id="UP000595140"/>
    </source>
</evidence>
<dbReference type="GO" id="GO:0005524">
    <property type="term" value="F:ATP binding"/>
    <property type="evidence" value="ECO:0007669"/>
    <property type="project" value="UniProtKB-KW"/>
</dbReference>
<evidence type="ECO:0000256" key="5">
    <source>
        <dbReference type="ARBA" id="ARBA00022516"/>
    </source>
</evidence>
<evidence type="ECO:0000313" key="14">
    <source>
        <dbReference type="EMBL" id="VFQ65114.1"/>
    </source>
</evidence>
<dbReference type="GO" id="GO:0006633">
    <property type="term" value="P:fatty acid biosynthetic process"/>
    <property type="evidence" value="ECO:0007669"/>
    <property type="project" value="TreeGrafter"/>
</dbReference>
<dbReference type="InterPro" id="IPR033847">
    <property type="entry name" value="Citrt_syn/SCS-alpha_CS"/>
</dbReference>
<evidence type="ECO:0000259" key="13">
    <source>
        <dbReference type="Pfam" id="PF00549"/>
    </source>
</evidence>
<organism evidence="14 15">
    <name type="scientific">Cuscuta campestris</name>
    <dbReference type="NCBI Taxonomy" id="132261"/>
    <lineage>
        <taxon>Eukaryota</taxon>
        <taxon>Viridiplantae</taxon>
        <taxon>Streptophyta</taxon>
        <taxon>Embryophyta</taxon>
        <taxon>Tracheophyta</taxon>
        <taxon>Spermatophyta</taxon>
        <taxon>Magnoliopsida</taxon>
        <taxon>eudicotyledons</taxon>
        <taxon>Gunneridae</taxon>
        <taxon>Pentapetalae</taxon>
        <taxon>asterids</taxon>
        <taxon>lamiids</taxon>
        <taxon>Solanales</taxon>
        <taxon>Convolvulaceae</taxon>
        <taxon>Cuscuteae</taxon>
        <taxon>Cuscuta</taxon>
        <taxon>Cuscuta subgen. Grammica</taxon>
        <taxon>Cuscuta sect. Cleistogrammica</taxon>
    </lineage>
</organism>
<proteinExistence type="predicted"/>
<dbReference type="EC" id="2.3.3.8" evidence="3"/>
<dbReference type="GO" id="GO:0005829">
    <property type="term" value="C:cytosol"/>
    <property type="evidence" value="ECO:0007669"/>
    <property type="project" value="TreeGrafter"/>
</dbReference>
<keyword evidence="9" id="KW-0067">ATP-binding</keyword>
<keyword evidence="5" id="KW-0444">Lipid biosynthesis</keyword>
<dbReference type="InterPro" id="IPR017440">
    <property type="entry name" value="Cit_synth/succinyl-CoA_lig_AS"/>
</dbReference>
<evidence type="ECO:0000256" key="1">
    <source>
        <dbReference type="ARBA" id="ARBA00004496"/>
    </source>
</evidence>
<dbReference type="Gene3D" id="3.40.50.261">
    <property type="entry name" value="Succinyl-CoA synthetase domains"/>
    <property type="match status" value="1"/>
</dbReference>
<dbReference type="PROSITE" id="PS01216">
    <property type="entry name" value="SUCCINYL_COA_LIG_1"/>
    <property type="match status" value="1"/>
</dbReference>
<comment type="subcellular location">
    <subcellularLocation>
        <location evidence="1">Cytoplasm</location>
    </subcellularLocation>
</comment>
<evidence type="ECO:0000256" key="2">
    <source>
        <dbReference type="ARBA" id="ARBA00011412"/>
    </source>
</evidence>
<feature type="transmembrane region" description="Helical" evidence="12">
    <location>
        <begin position="486"/>
        <end position="506"/>
    </location>
</feature>
<dbReference type="InterPro" id="IPR002020">
    <property type="entry name" value="Citrate_synthase"/>
</dbReference>
<dbReference type="PROSITE" id="PS01217">
    <property type="entry name" value="SUCCINYL_COA_LIG_3"/>
    <property type="match status" value="1"/>
</dbReference>
<dbReference type="Pfam" id="PF00285">
    <property type="entry name" value="Citrate_synt"/>
    <property type="match status" value="1"/>
</dbReference>
<evidence type="ECO:0000256" key="11">
    <source>
        <dbReference type="ARBA" id="ARBA00023098"/>
    </source>
</evidence>
<keyword evidence="6" id="KW-0808">Transferase</keyword>
<dbReference type="Proteomes" id="UP000595140">
    <property type="component" value="Unassembled WGS sequence"/>
</dbReference>
<dbReference type="GO" id="GO:0003878">
    <property type="term" value="F:ATP citrate synthase activity"/>
    <property type="evidence" value="ECO:0007669"/>
    <property type="project" value="UniProtKB-EC"/>
</dbReference>
<comment type="subunit">
    <text evidence="2">Heterooctamer of 4 alpha and 4 beta chains.</text>
</comment>
<keyword evidence="8" id="KW-0547">Nucleotide-binding</keyword>
<dbReference type="Gene3D" id="3.40.50.720">
    <property type="entry name" value="NAD(P)-binding Rossmann-like Domain"/>
    <property type="match status" value="1"/>
</dbReference>
<evidence type="ECO:0000256" key="3">
    <source>
        <dbReference type="ARBA" id="ARBA00012639"/>
    </source>
</evidence>
<keyword evidence="12" id="KW-1133">Transmembrane helix</keyword>
<dbReference type="CDD" id="cd06100">
    <property type="entry name" value="CCL_ACL-C"/>
    <property type="match status" value="1"/>
</dbReference>
<dbReference type="InterPro" id="IPR017866">
    <property type="entry name" value="Succ-CoA_synthase_bsu_CS"/>
</dbReference>
<dbReference type="FunFam" id="3.40.50.261:FF:000003">
    <property type="entry name" value="ATP-citrate synthase subunit"/>
    <property type="match status" value="1"/>
</dbReference>
<name>A0A484KMG8_9ASTE</name>